<feature type="non-terminal residue" evidence="1">
    <location>
        <position position="94"/>
    </location>
</feature>
<gene>
    <name evidence="1" type="ORF">L9F63_020755</name>
</gene>
<evidence type="ECO:0000313" key="1">
    <source>
        <dbReference type="EMBL" id="KAJ9584900.1"/>
    </source>
</evidence>
<name>A0AAD7ZQB1_DIPPU</name>
<evidence type="ECO:0000313" key="2">
    <source>
        <dbReference type="Proteomes" id="UP001233999"/>
    </source>
</evidence>
<reference evidence="1" key="2">
    <citation type="submission" date="2023-05" db="EMBL/GenBank/DDBJ databases">
        <authorList>
            <person name="Fouks B."/>
        </authorList>
    </citation>
    <scope>NUCLEOTIDE SEQUENCE</scope>
    <source>
        <strain evidence="1">Stay&amp;Tobe</strain>
        <tissue evidence="1">Testes</tissue>
    </source>
</reference>
<reference evidence="1" key="1">
    <citation type="journal article" date="2023" name="IScience">
        <title>Live-bearing cockroach genome reveals convergent evolutionary mechanisms linked to viviparity in insects and beyond.</title>
        <authorList>
            <person name="Fouks B."/>
            <person name="Harrison M.C."/>
            <person name="Mikhailova A.A."/>
            <person name="Marchal E."/>
            <person name="English S."/>
            <person name="Carruthers M."/>
            <person name="Jennings E.C."/>
            <person name="Chiamaka E.L."/>
            <person name="Frigard R.A."/>
            <person name="Pippel M."/>
            <person name="Attardo G.M."/>
            <person name="Benoit J.B."/>
            <person name="Bornberg-Bauer E."/>
            <person name="Tobe S.S."/>
        </authorList>
    </citation>
    <scope>NUCLEOTIDE SEQUENCE</scope>
    <source>
        <strain evidence="1">Stay&amp;Tobe</strain>
    </source>
</reference>
<protein>
    <submittedName>
        <fullName evidence="1">Uncharacterized protein</fullName>
    </submittedName>
</protein>
<keyword evidence="2" id="KW-1185">Reference proteome</keyword>
<accession>A0AAD7ZQB1</accession>
<dbReference type="AlphaFoldDB" id="A0AAD7ZQB1"/>
<proteinExistence type="predicted"/>
<dbReference type="Proteomes" id="UP001233999">
    <property type="component" value="Unassembled WGS sequence"/>
</dbReference>
<dbReference type="EMBL" id="JASPKZ010007340">
    <property type="protein sequence ID" value="KAJ9584900.1"/>
    <property type="molecule type" value="Genomic_DNA"/>
</dbReference>
<comment type="caution">
    <text evidence="1">The sequence shown here is derived from an EMBL/GenBank/DDBJ whole genome shotgun (WGS) entry which is preliminary data.</text>
</comment>
<sequence length="94" mass="10787">RIQFYVIYFVFYGKDVAQEFNIKYNYTFYSIQLNLLRTSMKYLSASSGSFNAGEDSKVCSLQKVECKLSGDKVFELGTAWLEYAGLIIGNYLCI</sequence>
<feature type="non-terminal residue" evidence="1">
    <location>
        <position position="1"/>
    </location>
</feature>
<organism evidence="1 2">
    <name type="scientific">Diploptera punctata</name>
    <name type="common">Pacific beetle cockroach</name>
    <dbReference type="NCBI Taxonomy" id="6984"/>
    <lineage>
        <taxon>Eukaryota</taxon>
        <taxon>Metazoa</taxon>
        <taxon>Ecdysozoa</taxon>
        <taxon>Arthropoda</taxon>
        <taxon>Hexapoda</taxon>
        <taxon>Insecta</taxon>
        <taxon>Pterygota</taxon>
        <taxon>Neoptera</taxon>
        <taxon>Polyneoptera</taxon>
        <taxon>Dictyoptera</taxon>
        <taxon>Blattodea</taxon>
        <taxon>Blaberoidea</taxon>
        <taxon>Blaberidae</taxon>
        <taxon>Diplopterinae</taxon>
        <taxon>Diploptera</taxon>
    </lineage>
</organism>